<dbReference type="InterPro" id="IPR005804">
    <property type="entry name" value="FA_desaturase_dom"/>
</dbReference>
<dbReference type="GO" id="GO:0008610">
    <property type="term" value="P:lipid biosynthetic process"/>
    <property type="evidence" value="ECO:0007669"/>
    <property type="project" value="UniProtKB-ARBA"/>
</dbReference>
<feature type="transmembrane region" description="Helical" evidence="1">
    <location>
        <begin position="187"/>
        <end position="209"/>
    </location>
</feature>
<keyword evidence="1" id="KW-0472">Membrane</keyword>
<feature type="transmembrane region" description="Helical" evidence="1">
    <location>
        <begin position="160"/>
        <end position="181"/>
    </location>
</feature>
<name>A0A6N8J9H9_9BACT</name>
<gene>
    <name evidence="3" type="ORF">GO495_09195</name>
</gene>
<dbReference type="InterPro" id="IPR012171">
    <property type="entry name" value="Fatty_acid_desaturase"/>
</dbReference>
<keyword evidence="1" id="KW-0812">Transmembrane</keyword>
<proteinExistence type="predicted"/>
<dbReference type="GO" id="GO:0016717">
    <property type="term" value="F:oxidoreductase activity, acting on paired donors, with oxidation of a pair of donors resulting in the reduction of molecular oxygen to two molecules of water"/>
    <property type="evidence" value="ECO:0007669"/>
    <property type="project" value="TreeGrafter"/>
</dbReference>
<keyword evidence="4" id="KW-1185">Reference proteome</keyword>
<dbReference type="PANTHER" id="PTHR19353">
    <property type="entry name" value="FATTY ACID DESATURASE 2"/>
    <property type="match status" value="1"/>
</dbReference>
<protein>
    <submittedName>
        <fullName evidence="3">Acyl-CoA desaturase</fullName>
    </submittedName>
</protein>
<dbReference type="CDD" id="cd03506">
    <property type="entry name" value="Delta6-FADS-like"/>
    <property type="match status" value="1"/>
</dbReference>
<keyword evidence="1" id="KW-1133">Transmembrane helix</keyword>
<feature type="transmembrane region" description="Helical" evidence="1">
    <location>
        <begin position="119"/>
        <end position="139"/>
    </location>
</feature>
<dbReference type="OrthoDB" id="104711at2"/>
<evidence type="ECO:0000259" key="2">
    <source>
        <dbReference type="Pfam" id="PF00487"/>
    </source>
</evidence>
<reference evidence="3 4" key="1">
    <citation type="submission" date="2019-12" db="EMBL/GenBank/DDBJ databases">
        <title>The draft genomic sequence of strain Chitinophaga oryziterrae JCM 16595.</title>
        <authorList>
            <person name="Zhang X."/>
        </authorList>
    </citation>
    <scope>NUCLEOTIDE SEQUENCE [LARGE SCALE GENOMIC DNA]</scope>
    <source>
        <strain evidence="3 4">JCM 16595</strain>
    </source>
</reference>
<dbReference type="AlphaFoldDB" id="A0A6N8J9H9"/>
<accession>A0A6N8J9H9</accession>
<comment type="caution">
    <text evidence="3">The sequence shown here is derived from an EMBL/GenBank/DDBJ whole genome shotgun (WGS) entry which is preliminary data.</text>
</comment>
<dbReference type="Pfam" id="PF00487">
    <property type="entry name" value="FA_desaturase"/>
    <property type="match status" value="1"/>
</dbReference>
<dbReference type="GO" id="GO:0016020">
    <property type="term" value="C:membrane"/>
    <property type="evidence" value="ECO:0007669"/>
    <property type="project" value="TreeGrafter"/>
</dbReference>
<dbReference type="EMBL" id="WRXO01000002">
    <property type="protein sequence ID" value="MVT40752.1"/>
    <property type="molecule type" value="Genomic_DNA"/>
</dbReference>
<dbReference type="PANTHER" id="PTHR19353:SF19">
    <property type="entry name" value="DELTA(5) FATTY ACID DESATURASE C-RELATED"/>
    <property type="match status" value="1"/>
</dbReference>
<dbReference type="Proteomes" id="UP000468388">
    <property type="component" value="Unassembled WGS sequence"/>
</dbReference>
<organism evidence="3 4">
    <name type="scientific">Chitinophaga oryziterrae</name>
    <dbReference type="NCBI Taxonomy" id="1031224"/>
    <lineage>
        <taxon>Bacteria</taxon>
        <taxon>Pseudomonadati</taxon>
        <taxon>Bacteroidota</taxon>
        <taxon>Chitinophagia</taxon>
        <taxon>Chitinophagales</taxon>
        <taxon>Chitinophagaceae</taxon>
        <taxon>Chitinophaga</taxon>
    </lineage>
</organism>
<sequence length="320" mass="36903">MLALYFVPCTLMITGVAAGHPWLFFGFWFVMGIGMTGIGTSVMHDANHGAYSANKKVNTFIGHILTLIGGYVSNWKIQHNILHHTYTNIAGLDEDIDSIRLLRFSPNQPRYWYHRYQYIYAWFFYMIMTLFWMTAKDYIQVFRYKQHDLLVKQKVTLKTAVLRISIAKVFYYSYILVLPLLFSGMPWYFVLAGFLGMHFVAGLFLSCIFQPAHVIGESAFGVPVVTGDQKRMEDSWAVHEVANTSNYAPRSRVLSWFIGGLNYQIEHHLFSNICHVHYRKLAPIVKSITTSFKIPYNVQSNFVLALWAHGKMLKQLGREG</sequence>
<evidence type="ECO:0000256" key="1">
    <source>
        <dbReference type="SAM" id="Phobius"/>
    </source>
</evidence>
<evidence type="ECO:0000313" key="3">
    <source>
        <dbReference type="EMBL" id="MVT40752.1"/>
    </source>
</evidence>
<evidence type="ECO:0000313" key="4">
    <source>
        <dbReference type="Proteomes" id="UP000468388"/>
    </source>
</evidence>
<feature type="domain" description="Fatty acid desaturase" evidence="2">
    <location>
        <begin position="22"/>
        <end position="298"/>
    </location>
</feature>